<dbReference type="AlphaFoldDB" id="A0A067SPV1"/>
<feature type="domain" description="VOC" evidence="2">
    <location>
        <begin position="2"/>
        <end position="149"/>
    </location>
</feature>
<dbReference type="InterPro" id="IPR029068">
    <property type="entry name" value="Glyas_Bleomycin-R_OHBP_Dase"/>
</dbReference>
<evidence type="ECO:0000313" key="4">
    <source>
        <dbReference type="Proteomes" id="UP000027222"/>
    </source>
</evidence>
<reference evidence="4" key="1">
    <citation type="journal article" date="2014" name="Proc. Natl. Acad. Sci. U.S.A.">
        <title>Extensive sampling of basidiomycete genomes demonstrates inadequacy of the white-rot/brown-rot paradigm for wood decay fungi.</title>
        <authorList>
            <person name="Riley R."/>
            <person name="Salamov A.A."/>
            <person name="Brown D.W."/>
            <person name="Nagy L.G."/>
            <person name="Floudas D."/>
            <person name="Held B.W."/>
            <person name="Levasseur A."/>
            <person name="Lombard V."/>
            <person name="Morin E."/>
            <person name="Otillar R."/>
            <person name="Lindquist E.A."/>
            <person name="Sun H."/>
            <person name="LaButti K.M."/>
            <person name="Schmutz J."/>
            <person name="Jabbour D."/>
            <person name="Luo H."/>
            <person name="Baker S.E."/>
            <person name="Pisabarro A.G."/>
            <person name="Walton J.D."/>
            <person name="Blanchette R.A."/>
            <person name="Henrissat B."/>
            <person name="Martin F."/>
            <person name="Cullen D."/>
            <person name="Hibbett D.S."/>
            <person name="Grigoriev I.V."/>
        </authorList>
    </citation>
    <scope>NUCLEOTIDE SEQUENCE [LARGE SCALE GENOMIC DNA]</scope>
    <source>
        <strain evidence="4">CBS 339.88</strain>
    </source>
</reference>
<dbReference type="Gene3D" id="3.10.180.10">
    <property type="entry name" value="2,3-Dihydroxybiphenyl 1,2-Dioxygenase, domain 1"/>
    <property type="match status" value="1"/>
</dbReference>
<protein>
    <recommendedName>
        <fullName evidence="2">VOC domain-containing protein</fullName>
    </recommendedName>
</protein>
<dbReference type="EMBL" id="KL142387">
    <property type="protein sequence ID" value="KDR72935.1"/>
    <property type="molecule type" value="Genomic_DNA"/>
</dbReference>
<dbReference type="Pfam" id="PF00903">
    <property type="entry name" value="Glyoxalase"/>
    <property type="match status" value="1"/>
</dbReference>
<accession>A0A067SPV1</accession>
<organism evidence="3 4">
    <name type="scientific">Galerina marginata (strain CBS 339.88)</name>
    <dbReference type="NCBI Taxonomy" id="685588"/>
    <lineage>
        <taxon>Eukaryota</taxon>
        <taxon>Fungi</taxon>
        <taxon>Dikarya</taxon>
        <taxon>Basidiomycota</taxon>
        <taxon>Agaricomycotina</taxon>
        <taxon>Agaricomycetes</taxon>
        <taxon>Agaricomycetidae</taxon>
        <taxon>Agaricales</taxon>
        <taxon>Agaricineae</taxon>
        <taxon>Strophariaceae</taxon>
        <taxon>Galerina</taxon>
    </lineage>
</organism>
<dbReference type="SUPFAM" id="SSF54593">
    <property type="entry name" value="Glyoxalase/Bleomycin resistance protein/Dihydroxybiphenyl dioxygenase"/>
    <property type="match status" value="1"/>
</dbReference>
<proteinExistence type="predicted"/>
<dbReference type="PANTHER" id="PTHR35006">
    <property type="entry name" value="GLYOXALASE FAMILY PROTEIN (AFU_ORTHOLOGUE AFUA_5G14830)"/>
    <property type="match status" value="1"/>
</dbReference>
<evidence type="ECO:0000313" key="3">
    <source>
        <dbReference type="EMBL" id="KDR72935.1"/>
    </source>
</evidence>
<dbReference type="HOGENOM" id="CLU_046006_6_1_1"/>
<sequence length="184" mass="19833">MPLHHLGINVRDIKEARDFYLAALKPLGYGVMMSFAEGEVLGLGPGCNPDFWLAGPSQAAAGGTEKVSAIPENEESANEETQKPRTKTGPLHLAFTAKDREQVRKFYDAAIAAGGKCNGPPGVRPEYLATYYAAFILDLEGRNIEAVCIKPAFLAEQWGMLGWTTASTTVAVVISGIAKWAGWY</sequence>
<keyword evidence="4" id="KW-1185">Reference proteome</keyword>
<name>A0A067SPV1_GALM3</name>
<dbReference type="STRING" id="685588.A0A067SPV1"/>
<dbReference type="Proteomes" id="UP000027222">
    <property type="component" value="Unassembled WGS sequence"/>
</dbReference>
<evidence type="ECO:0000256" key="1">
    <source>
        <dbReference type="SAM" id="MobiDB-lite"/>
    </source>
</evidence>
<dbReference type="InterPro" id="IPR037523">
    <property type="entry name" value="VOC_core"/>
</dbReference>
<dbReference type="CDD" id="cd07262">
    <property type="entry name" value="VOC_like"/>
    <property type="match status" value="1"/>
</dbReference>
<gene>
    <name evidence="3" type="ORF">GALMADRAFT_125796</name>
</gene>
<dbReference type="PROSITE" id="PS51819">
    <property type="entry name" value="VOC"/>
    <property type="match status" value="1"/>
</dbReference>
<dbReference type="OrthoDB" id="10249419at2759"/>
<dbReference type="InterPro" id="IPR004360">
    <property type="entry name" value="Glyas_Fos-R_dOase_dom"/>
</dbReference>
<evidence type="ECO:0000259" key="2">
    <source>
        <dbReference type="PROSITE" id="PS51819"/>
    </source>
</evidence>
<dbReference type="PANTHER" id="PTHR35006:SF2">
    <property type="entry name" value="GLYOXALASE FAMILY PROTEIN (AFU_ORTHOLOGUE AFUA_5G14830)"/>
    <property type="match status" value="1"/>
</dbReference>
<feature type="region of interest" description="Disordered" evidence="1">
    <location>
        <begin position="63"/>
        <end position="86"/>
    </location>
</feature>